<proteinExistence type="predicted"/>
<dbReference type="SUPFAM" id="SSF81321">
    <property type="entry name" value="Family A G protein-coupled receptor-like"/>
    <property type="match status" value="1"/>
</dbReference>
<evidence type="ECO:0000313" key="8">
    <source>
        <dbReference type="EMBL" id="KAK3790539.1"/>
    </source>
</evidence>
<accession>A0AAE1AMK0</accession>
<dbReference type="Gene3D" id="1.20.1070.10">
    <property type="entry name" value="Rhodopsin 7-helix transmembrane proteins"/>
    <property type="match status" value="1"/>
</dbReference>
<evidence type="ECO:0000259" key="7">
    <source>
        <dbReference type="PROSITE" id="PS50262"/>
    </source>
</evidence>
<dbReference type="EMBL" id="JAWDGP010001539">
    <property type="protein sequence ID" value="KAK3790539.1"/>
    <property type="molecule type" value="Genomic_DNA"/>
</dbReference>
<comment type="caution">
    <text evidence="8">The sequence shown here is derived from an EMBL/GenBank/DDBJ whole genome shotgun (WGS) entry which is preliminary data.</text>
</comment>
<gene>
    <name evidence="8" type="ORF">RRG08_060586</name>
</gene>
<feature type="transmembrane region" description="Helical" evidence="6">
    <location>
        <begin position="65"/>
        <end position="85"/>
    </location>
</feature>
<protein>
    <recommendedName>
        <fullName evidence="7">G-protein coupled receptors family 1 profile domain-containing protein</fullName>
    </recommendedName>
</protein>
<dbReference type="InterPro" id="IPR017452">
    <property type="entry name" value="GPCR_Rhodpsn_7TM"/>
</dbReference>
<feature type="domain" description="G-protein coupled receptors family 1 profile" evidence="7">
    <location>
        <begin position="1"/>
        <end position="130"/>
    </location>
</feature>
<name>A0AAE1AMK0_9GAST</name>
<evidence type="ECO:0000256" key="3">
    <source>
        <dbReference type="ARBA" id="ARBA00022989"/>
    </source>
</evidence>
<feature type="compositionally biased region" description="Polar residues" evidence="5">
    <location>
        <begin position="18"/>
        <end position="30"/>
    </location>
</feature>
<dbReference type="GO" id="GO:0016020">
    <property type="term" value="C:membrane"/>
    <property type="evidence" value="ECO:0007669"/>
    <property type="project" value="UniProtKB-SubCell"/>
</dbReference>
<dbReference type="PROSITE" id="PS50262">
    <property type="entry name" value="G_PROTEIN_RECEP_F1_2"/>
    <property type="match status" value="1"/>
</dbReference>
<evidence type="ECO:0000256" key="2">
    <source>
        <dbReference type="ARBA" id="ARBA00022692"/>
    </source>
</evidence>
<feature type="compositionally biased region" description="Basic and acidic residues" evidence="5">
    <location>
        <begin position="31"/>
        <end position="43"/>
    </location>
</feature>
<evidence type="ECO:0000256" key="6">
    <source>
        <dbReference type="SAM" id="Phobius"/>
    </source>
</evidence>
<dbReference type="Proteomes" id="UP001283361">
    <property type="component" value="Unassembled WGS sequence"/>
</dbReference>
<keyword evidence="9" id="KW-1185">Reference proteome</keyword>
<keyword evidence="4 6" id="KW-0472">Membrane</keyword>
<feature type="transmembrane region" description="Helical" evidence="6">
    <location>
        <begin position="105"/>
        <end position="131"/>
    </location>
</feature>
<evidence type="ECO:0000256" key="5">
    <source>
        <dbReference type="SAM" id="MobiDB-lite"/>
    </source>
</evidence>
<keyword evidence="2 6" id="KW-0812">Transmembrane</keyword>
<evidence type="ECO:0000256" key="4">
    <source>
        <dbReference type="ARBA" id="ARBA00023136"/>
    </source>
</evidence>
<reference evidence="8" key="1">
    <citation type="journal article" date="2023" name="G3 (Bethesda)">
        <title>A reference genome for the long-term kleptoplast-retaining sea slug Elysia crispata morphotype clarki.</title>
        <authorList>
            <person name="Eastman K.E."/>
            <person name="Pendleton A.L."/>
            <person name="Shaikh M.A."/>
            <person name="Suttiyut T."/>
            <person name="Ogas R."/>
            <person name="Tomko P."/>
            <person name="Gavelis G."/>
            <person name="Widhalm J.R."/>
            <person name="Wisecaver J.H."/>
        </authorList>
    </citation>
    <scope>NUCLEOTIDE SEQUENCE</scope>
    <source>
        <strain evidence="8">ECLA1</strain>
    </source>
</reference>
<sequence length="151" mass="17135">MVTKLRASAKFRFSMSAKNSGPMTPVTATDTKNDYDVGKESTATKDERSKDQILSSRELKILRSVILVAVIFIICQIPFMAYSLARRLESEFDSIVGSRKISKYINLFSVASSLSSFFAFVNATVNIAVYYNHNSRYRQCFRALFKREVSK</sequence>
<comment type="subcellular location">
    <subcellularLocation>
        <location evidence="1">Membrane</location>
    </subcellularLocation>
</comment>
<dbReference type="AlphaFoldDB" id="A0AAE1AMK0"/>
<evidence type="ECO:0000256" key="1">
    <source>
        <dbReference type="ARBA" id="ARBA00004370"/>
    </source>
</evidence>
<organism evidence="8 9">
    <name type="scientific">Elysia crispata</name>
    <name type="common">lettuce slug</name>
    <dbReference type="NCBI Taxonomy" id="231223"/>
    <lineage>
        <taxon>Eukaryota</taxon>
        <taxon>Metazoa</taxon>
        <taxon>Spiralia</taxon>
        <taxon>Lophotrochozoa</taxon>
        <taxon>Mollusca</taxon>
        <taxon>Gastropoda</taxon>
        <taxon>Heterobranchia</taxon>
        <taxon>Euthyneura</taxon>
        <taxon>Panpulmonata</taxon>
        <taxon>Sacoglossa</taxon>
        <taxon>Placobranchoidea</taxon>
        <taxon>Plakobranchidae</taxon>
        <taxon>Elysia</taxon>
    </lineage>
</organism>
<feature type="region of interest" description="Disordered" evidence="5">
    <location>
        <begin position="18"/>
        <end position="43"/>
    </location>
</feature>
<keyword evidence="3 6" id="KW-1133">Transmembrane helix</keyword>
<evidence type="ECO:0000313" key="9">
    <source>
        <dbReference type="Proteomes" id="UP001283361"/>
    </source>
</evidence>